<reference evidence="1" key="2">
    <citation type="journal article" date="2022" name="New Phytol.">
        <title>Evolutionary transition to the ectomycorrhizal habit in the genomes of a hyperdiverse lineage of mushroom-forming fungi.</title>
        <authorList>
            <person name="Looney B."/>
            <person name="Miyauchi S."/>
            <person name="Morin E."/>
            <person name="Drula E."/>
            <person name="Courty P.E."/>
            <person name="Kohler A."/>
            <person name="Kuo A."/>
            <person name="LaButti K."/>
            <person name="Pangilinan J."/>
            <person name="Lipzen A."/>
            <person name="Riley R."/>
            <person name="Andreopoulos W."/>
            <person name="He G."/>
            <person name="Johnson J."/>
            <person name="Nolan M."/>
            <person name="Tritt A."/>
            <person name="Barry K.W."/>
            <person name="Grigoriev I.V."/>
            <person name="Nagy L.G."/>
            <person name="Hibbett D."/>
            <person name="Henrissat B."/>
            <person name="Matheny P.B."/>
            <person name="Labbe J."/>
            <person name="Martin F.M."/>
        </authorList>
    </citation>
    <scope>NUCLEOTIDE SEQUENCE</scope>
    <source>
        <strain evidence="1">FP105234-sp</strain>
    </source>
</reference>
<comment type="caution">
    <text evidence="1">The sequence shown here is derived from an EMBL/GenBank/DDBJ whole genome shotgun (WGS) entry which is preliminary data.</text>
</comment>
<protein>
    <submittedName>
        <fullName evidence="1">Uncharacterized protein</fullName>
    </submittedName>
</protein>
<reference evidence="1" key="1">
    <citation type="submission" date="2021-02" db="EMBL/GenBank/DDBJ databases">
        <authorList>
            <consortium name="DOE Joint Genome Institute"/>
            <person name="Ahrendt S."/>
            <person name="Looney B.P."/>
            <person name="Miyauchi S."/>
            <person name="Morin E."/>
            <person name="Drula E."/>
            <person name="Courty P.E."/>
            <person name="Chicoki N."/>
            <person name="Fauchery L."/>
            <person name="Kohler A."/>
            <person name="Kuo A."/>
            <person name="Labutti K."/>
            <person name="Pangilinan J."/>
            <person name="Lipzen A."/>
            <person name="Riley R."/>
            <person name="Andreopoulos W."/>
            <person name="He G."/>
            <person name="Johnson J."/>
            <person name="Barry K.W."/>
            <person name="Grigoriev I.V."/>
            <person name="Nagy L."/>
            <person name="Hibbett D."/>
            <person name="Henrissat B."/>
            <person name="Matheny P.B."/>
            <person name="Labbe J."/>
            <person name="Martin F."/>
        </authorList>
    </citation>
    <scope>NUCLEOTIDE SEQUENCE</scope>
    <source>
        <strain evidence="1">FP105234-sp</strain>
    </source>
</reference>
<proteinExistence type="predicted"/>
<dbReference type="EMBL" id="MU276169">
    <property type="protein sequence ID" value="KAI0040765.1"/>
    <property type="molecule type" value="Genomic_DNA"/>
</dbReference>
<name>A0ACB8R9F5_9AGAM</name>
<organism evidence="1 2">
    <name type="scientific">Auriscalpium vulgare</name>
    <dbReference type="NCBI Taxonomy" id="40419"/>
    <lineage>
        <taxon>Eukaryota</taxon>
        <taxon>Fungi</taxon>
        <taxon>Dikarya</taxon>
        <taxon>Basidiomycota</taxon>
        <taxon>Agaricomycotina</taxon>
        <taxon>Agaricomycetes</taxon>
        <taxon>Russulales</taxon>
        <taxon>Auriscalpiaceae</taxon>
        <taxon>Auriscalpium</taxon>
    </lineage>
</organism>
<evidence type="ECO:0000313" key="2">
    <source>
        <dbReference type="Proteomes" id="UP000814033"/>
    </source>
</evidence>
<dbReference type="Proteomes" id="UP000814033">
    <property type="component" value="Unassembled WGS sequence"/>
</dbReference>
<keyword evidence="2" id="KW-1185">Reference proteome</keyword>
<accession>A0ACB8R9F5</accession>
<sequence length="76" mass="8492">MRASIRGFLSHLPDEVLVLIFVQLSGSEPEATPSGTPTRSQWTSIIYVCRSWRQVALATPALWTHIFLPALLTRLS</sequence>
<gene>
    <name evidence="1" type="ORF">FA95DRAFT_824922</name>
</gene>
<evidence type="ECO:0000313" key="1">
    <source>
        <dbReference type="EMBL" id="KAI0040765.1"/>
    </source>
</evidence>